<dbReference type="SUPFAM" id="SSF51735">
    <property type="entry name" value="NAD(P)-binding Rossmann-fold domains"/>
    <property type="match status" value="1"/>
</dbReference>
<protein>
    <recommendedName>
        <fullName evidence="3">3-beta hydroxysteroid dehydrogenase/isomerase domain-containing protein</fullName>
    </recommendedName>
</protein>
<comment type="similarity">
    <text evidence="1">Belongs to the 3-beta-HSD family.</text>
</comment>
<gene>
    <name evidence="4" type="ORF">Clacol_006858</name>
</gene>
<accession>A0AAV5AE93</accession>
<feature type="domain" description="3-beta hydroxysteroid dehydrogenase/isomerase" evidence="3">
    <location>
        <begin position="5"/>
        <end position="223"/>
    </location>
</feature>
<dbReference type="GO" id="GO:0006694">
    <property type="term" value="P:steroid biosynthetic process"/>
    <property type="evidence" value="ECO:0007669"/>
    <property type="project" value="InterPro"/>
</dbReference>
<evidence type="ECO:0000256" key="1">
    <source>
        <dbReference type="ARBA" id="ARBA00009219"/>
    </source>
</evidence>
<dbReference type="PANTHER" id="PTHR43245">
    <property type="entry name" value="BIFUNCTIONAL POLYMYXIN RESISTANCE PROTEIN ARNA"/>
    <property type="match status" value="1"/>
</dbReference>
<dbReference type="GO" id="GO:0016616">
    <property type="term" value="F:oxidoreductase activity, acting on the CH-OH group of donors, NAD or NADP as acceptor"/>
    <property type="evidence" value="ECO:0007669"/>
    <property type="project" value="InterPro"/>
</dbReference>
<dbReference type="InterPro" id="IPR050177">
    <property type="entry name" value="Lipid_A_modif_metabolic_enz"/>
</dbReference>
<evidence type="ECO:0000313" key="5">
    <source>
        <dbReference type="Proteomes" id="UP001050691"/>
    </source>
</evidence>
<sequence length="428" mass="47256">METYLVIGGCGFLGRTIVQALLARGSPVAVFDLVQRYFDEKVQYFTGDLTDPIALGDAIKKSGATILFHTASPHYDAPVAVHYKVNVDGTKTLLEVASANGAKCLVYTSSAGLIFNSGDARDIDERVPIPENPLSSYNKTKGIAEELVLEANGKNGLLTVAIRPSGIYGPLDQQGMGPGIAKAVREGQTKVQVGSNNNLTDWTYVDNVVKAHILAADRLSECTRGIKLKREEIMSKSFRNVSLTTKARPVPTSQARPLGPAVERPANADEIQKAWEHAKTVEQRRTLRSKYDQFSPASLASMEKENIDPFRVDGQAFIITNGEPMYFWDIAHAFMLGFGAPQKHVDHPPITIPKPVGHVFGLISEWLFWCIGKTPTFTSVRADYMCAARYYNYEKARLILGYEPDVGVKEGIERTIEWWKEFNSAPKS</sequence>
<dbReference type="Proteomes" id="UP001050691">
    <property type="component" value="Unassembled WGS sequence"/>
</dbReference>
<evidence type="ECO:0000259" key="3">
    <source>
        <dbReference type="Pfam" id="PF01073"/>
    </source>
</evidence>
<dbReference type="AlphaFoldDB" id="A0AAV5AE93"/>
<keyword evidence="2" id="KW-0560">Oxidoreductase</keyword>
<dbReference type="Pfam" id="PF01073">
    <property type="entry name" value="3Beta_HSD"/>
    <property type="match status" value="1"/>
</dbReference>
<name>A0AAV5AE93_9AGAM</name>
<organism evidence="4 5">
    <name type="scientific">Clathrus columnatus</name>
    <dbReference type="NCBI Taxonomy" id="1419009"/>
    <lineage>
        <taxon>Eukaryota</taxon>
        <taxon>Fungi</taxon>
        <taxon>Dikarya</taxon>
        <taxon>Basidiomycota</taxon>
        <taxon>Agaricomycotina</taxon>
        <taxon>Agaricomycetes</taxon>
        <taxon>Phallomycetidae</taxon>
        <taxon>Phallales</taxon>
        <taxon>Clathraceae</taxon>
        <taxon>Clathrus</taxon>
    </lineage>
</organism>
<proteinExistence type="inferred from homology"/>
<dbReference type="Gene3D" id="3.40.50.720">
    <property type="entry name" value="NAD(P)-binding Rossmann-like Domain"/>
    <property type="match status" value="2"/>
</dbReference>
<dbReference type="InterPro" id="IPR036291">
    <property type="entry name" value="NAD(P)-bd_dom_sf"/>
</dbReference>
<evidence type="ECO:0000256" key="2">
    <source>
        <dbReference type="ARBA" id="ARBA00023002"/>
    </source>
</evidence>
<dbReference type="InterPro" id="IPR002225">
    <property type="entry name" value="3Beta_OHSteriod_DH/Estase"/>
</dbReference>
<dbReference type="PANTHER" id="PTHR43245:SF51">
    <property type="entry name" value="SHORT CHAIN DEHYDROGENASE_REDUCTASE FAMILY 42E, MEMBER 2"/>
    <property type="match status" value="1"/>
</dbReference>
<comment type="caution">
    <text evidence="4">The sequence shown here is derived from an EMBL/GenBank/DDBJ whole genome shotgun (WGS) entry which is preliminary data.</text>
</comment>
<keyword evidence="5" id="KW-1185">Reference proteome</keyword>
<reference evidence="4" key="1">
    <citation type="submission" date="2021-10" db="EMBL/GenBank/DDBJ databases">
        <title>De novo Genome Assembly of Clathrus columnatus (Basidiomycota, Fungi) Using Illumina and Nanopore Sequence Data.</title>
        <authorList>
            <person name="Ogiso-Tanaka E."/>
            <person name="Itagaki H."/>
            <person name="Hosoya T."/>
            <person name="Hosaka K."/>
        </authorList>
    </citation>
    <scope>NUCLEOTIDE SEQUENCE</scope>
    <source>
        <strain evidence="4">MO-923</strain>
    </source>
</reference>
<dbReference type="EMBL" id="BPWL01000007">
    <property type="protein sequence ID" value="GJJ12615.1"/>
    <property type="molecule type" value="Genomic_DNA"/>
</dbReference>
<evidence type="ECO:0000313" key="4">
    <source>
        <dbReference type="EMBL" id="GJJ12615.1"/>
    </source>
</evidence>